<name>A0A438GEG0_VITVI</name>
<dbReference type="AlphaFoldDB" id="A0A438GEG0"/>
<sequence>MKEQALSLSLSPKHNQSSEPKVSPETCNVQEKPSSAKTNCDLPIVVRKANLSNETILRNVEEALKDPKWKEAINEEIKALRKNNTREVADLPKGKNTVECKWQLDVKNVFLHGNLEEEVFMDAPPGFEKYFGVDENDQVGMMKCKVEKFEVEKKSFQDWKGGVGLVDGAFEESYGRVFHENYRNCYKKETFTSCHPEGVKGNGWEDLREAILSVQEFFDKAGGASKETFGDTQMSKGIYKGGRSYAKVVAEDGFRTGVLLSAGKWVRAVICECKEKSPTLDSLRKSHREDDGYERNGVYNSHFRFQGVFFVSSTRRAEWFQEQGRLLVKGRPILLRDWSPSENMVVPGKFRREVGESNEGGKGIFEADGLDEVAILVTREDDEDDLVTSETTRRRNEWLKAGGCVSQSTKIAEGLRGSIRDNECYSRWLLPRSCYRCSSTSLAAKRENGWGGSSLGLGMRNHGLHAGPDALQVHETVAASSSSPQQVGSSTKVITLLASFQGPGAARGPASRLSLERMVGPLS</sequence>
<evidence type="ECO:0000256" key="1">
    <source>
        <dbReference type="SAM" id="MobiDB-lite"/>
    </source>
</evidence>
<reference evidence="2 3" key="1">
    <citation type="journal article" date="2018" name="PLoS Genet.">
        <title>Population sequencing reveals clonal diversity and ancestral inbreeding in the grapevine cultivar Chardonnay.</title>
        <authorList>
            <person name="Roach M.J."/>
            <person name="Johnson D.L."/>
            <person name="Bohlmann J."/>
            <person name="van Vuuren H.J."/>
            <person name="Jones S.J."/>
            <person name="Pretorius I.S."/>
            <person name="Schmidt S.A."/>
            <person name="Borneman A.R."/>
        </authorList>
    </citation>
    <scope>NUCLEOTIDE SEQUENCE [LARGE SCALE GENOMIC DNA]</scope>
    <source>
        <strain evidence="3">cv. Chardonnay</strain>
        <tissue evidence="2">Leaf</tissue>
    </source>
</reference>
<evidence type="ECO:0000313" key="3">
    <source>
        <dbReference type="Proteomes" id="UP000288805"/>
    </source>
</evidence>
<gene>
    <name evidence="2" type="ORF">CK203_060648</name>
</gene>
<proteinExistence type="predicted"/>
<protein>
    <recommendedName>
        <fullName evidence="4">Reverse transcriptase Ty1/copia-type domain-containing protein</fullName>
    </recommendedName>
</protein>
<dbReference type="Proteomes" id="UP000288805">
    <property type="component" value="Unassembled WGS sequence"/>
</dbReference>
<dbReference type="EMBL" id="QGNW01000461">
    <property type="protein sequence ID" value="RVW70581.1"/>
    <property type="molecule type" value="Genomic_DNA"/>
</dbReference>
<evidence type="ECO:0008006" key="4">
    <source>
        <dbReference type="Google" id="ProtNLM"/>
    </source>
</evidence>
<evidence type="ECO:0000313" key="2">
    <source>
        <dbReference type="EMBL" id="RVW70581.1"/>
    </source>
</evidence>
<accession>A0A438GEG0</accession>
<organism evidence="2 3">
    <name type="scientific">Vitis vinifera</name>
    <name type="common">Grape</name>
    <dbReference type="NCBI Taxonomy" id="29760"/>
    <lineage>
        <taxon>Eukaryota</taxon>
        <taxon>Viridiplantae</taxon>
        <taxon>Streptophyta</taxon>
        <taxon>Embryophyta</taxon>
        <taxon>Tracheophyta</taxon>
        <taxon>Spermatophyta</taxon>
        <taxon>Magnoliopsida</taxon>
        <taxon>eudicotyledons</taxon>
        <taxon>Gunneridae</taxon>
        <taxon>Pentapetalae</taxon>
        <taxon>rosids</taxon>
        <taxon>Vitales</taxon>
        <taxon>Vitaceae</taxon>
        <taxon>Viteae</taxon>
        <taxon>Vitis</taxon>
    </lineage>
</organism>
<feature type="region of interest" description="Disordered" evidence="1">
    <location>
        <begin position="1"/>
        <end position="36"/>
    </location>
</feature>
<comment type="caution">
    <text evidence="2">The sequence shown here is derived from an EMBL/GenBank/DDBJ whole genome shotgun (WGS) entry which is preliminary data.</text>
</comment>